<dbReference type="CDD" id="cd02981">
    <property type="entry name" value="PDI_b_family"/>
    <property type="match status" value="1"/>
</dbReference>
<dbReference type="Pfam" id="PF00085">
    <property type="entry name" value="Thioredoxin"/>
    <property type="match status" value="2"/>
</dbReference>
<dbReference type="Proteomes" id="UP000189703">
    <property type="component" value="Unplaced"/>
</dbReference>
<dbReference type="CDD" id="cd02995">
    <property type="entry name" value="PDI_a_PDI_a'_C"/>
    <property type="match status" value="1"/>
</dbReference>
<dbReference type="FunFam" id="3.40.30.10:FF:000204">
    <property type="entry name" value="Protein disulfide isomerase-like 1-6"/>
    <property type="match status" value="1"/>
</dbReference>
<dbReference type="FunCoup" id="A0A1U7Z8G8">
    <property type="interactions" value="1908"/>
</dbReference>
<dbReference type="EC" id="5.3.4.1" evidence="4"/>
<keyword evidence="8" id="KW-1015">Disulfide bond</keyword>
<gene>
    <name evidence="14" type="primary">LOC104592184</name>
</gene>
<dbReference type="InterPro" id="IPR036249">
    <property type="entry name" value="Thioredoxin-like_sf"/>
</dbReference>
<dbReference type="Gene3D" id="3.40.30.10">
    <property type="entry name" value="Glutaredoxin"/>
    <property type="match status" value="4"/>
</dbReference>
<dbReference type="FunFam" id="3.40.30.10:FF:000201">
    <property type="entry name" value="Protein disulfide isomerase-like 1-5"/>
    <property type="match status" value="1"/>
</dbReference>
<name>A0A1U7Z8G8_NELNU</name>
<dbReference type="InterPro" id="IPR013766">
    <property type="entry name" value="Thioredoxin_domain"/>
</dbReference>
<evidence type="ECO:0000256" key="6">
    <source>
        <dbReference type="ARBA" id="ARBA00022737"/>
    </source>
</evidence>
<evidence type="ECO:0000256" key="10">
    <source>
        <dbReference type="ARBA" id="ARBA00023235"/>
    </source>
</evidence>
<keyword evidence="9" id="KW-0325">Glycoprotein</keyword>
<evidence type="ECO:0000256" key="5">
    <source>
        <dbReference type="ARBA" id="ARBA00022729"/>
    </source>
</evidence>
<dbReference type="GO" id="GO:0005783">
    <property type="term" value="C:endoplasmic reticulum"/>
    <property type="evidence" value="ECO:0000318"/>
    <property type="project" value="GO_Central"/>
</dbReference>
<dbReference type="STRING" id="4432.A0A1U7Z8G8"/>
<protein>
    <recommendedName>
        <fullName evidence="4">protein disulfide-isomerase</fullName>
        <ecNumber evidence="4">5.3.4.1</ecNumber>
    </recommendedName>
</protein>
<dbReference type="PANTHER" id="PTHR18929:SF189">
    <property type="entry name" value="PROTEIN DISULFIDE ISOMERASE-LIKE 1-5-RELATED"/>
    <property type="match status" value="1"/>
</dbReference>
<comment type="catalytic activity">
    <reaction evidence="1">
        <text>Catalyzes the rearrangement of -S-S- bonds in proteins.</text>
        <dbReference type="EC" id="5.3.4.1"/>
    </reaction>
</comment>
<evidence type="ECO:0000256" key="4">
    <source>
        <dbReference type="ARBA" id="ARBA00012723"/>
    </source>
</evidence>
<dbReference type="OMA" id="FTPWCIN"/>
<accession>A0A1U7Z8G8</accession>
<dbReference type="RefSeq" id="XP_010249710.1">
    <property type="nucleotide sequence ID" value="XM_010251408.2"/>
</dbReference>
<dbReference type="GO" id="GO:0034976">
    <property type="term" value="P:response to endoplasmic reticulum stress"/>
    <property type="evidence" value="ECO:0000318"/>
    <property type="project" value="GO_Central"/>
</dbReference>
<evidence type="ECO:0000259" key="12">
    <source>
        <dbReference type="PROSITE" id="PS51352"/>
    </source>
</evidence>
<keyword evidence="5" id="KW-0732">Signal</keyword>
<dbReference type="OrthoDB" id="427280at2759"/>
<dbReference type="SUPFAM" id="SSF52833">
    <property type="entry name" value="Thioredoxin-like"/>
    <property type="match status" value="4"/>
</dbReference>
<evidence type="ECO:0000256" key="1">
    <source>
        <dbReference type="ARBA" id="ARBA00001182"/>
    </source>
</evidence>
<keyword evidence="6" id="KW-0677">Repeat</keyword>
<dbReference type="CDD" id="cd02961">
    <property type="entry name" value="PDI_a_family"/>
    <property type="match status" value="1"/>
</dbReference>
<organism evidence="13 14">
    <name type="scientific">Nelumbo nucifera</name>
    <name type="common">Sacred lotus</name>
    <dbReference type="NCBI Taxonomy" id="4432"/>
    <lineage>
        <taxon>Eukaryota</taxon>
        <taxon>Viridiplantae</taxon>
        <taxon>Streptophyta</taxon>
        <taxon>Embryophyta</taxon>
        <taxon>Tracheophyta</taxon>
        <taxon>Spermatophyta</taxon>
        <taxon>Magnoliopsida</taxon>
        <taxon>Proteales</taxon>
        <taxon>Nelumbonaceae</taxon>
        <taxon>Nelumbo</taxon>
    </lineage>
</organism>
<dbReference type="FunFam" id="3.40.30.10:FF:000042">
    <property type="entry name" value="protein disulfide-isomerase A2"/>
    <property type="match status" value="1"/>
</dbReference>
<evidence type="ECO:0000256" key="9">
    <source>
        <dbReference type="ARBA" id="ARBA00023180"/>
    </source>
</evidence>
<feature type="domain" description="Thioredoxin" evidence="12">
    <location>
        <begin position="395"/>
        <end position="541"/>
    </location>
</feature>
<keyword evidence="10" id="KW-0413">Isomerase</keyword>
<keyword evidence="7" id="KW-0256">Endoplasmic reticulum</keyword>
<evidence type="ECO:0000313" key="13">
    <source>
        <dbReference type="Proteomes" id="UP000189703"/>
    </source>
</evidence>
<dbReference type="CDD" id="cd02982">
    <property type="entry name" value="PDI_b'_family"/>
    <property type="match status" value="1"/>
</dbReference>
<dbReference type="KEGG" id="nnu:104592184"/>
<keyword evidence="13" id="KW-1185">Reference proteome</keyword>
<dbReference type="GO" id="GO:0006457">
    <property type="term" value="P:protein folding"/>
    <property type="evidence" value="ECO:0000318"/>
    <property type="project" value="GO_Central"/>
</dbReference>
<evidence type="ECO:0000256" key="2">
    <source>
        <dbReference type="ARBA" id="ARBA00004319"/>
    </source>
</evidence>
<evidence type="ECO:0000256" key="8">
    <source>
        <dbReference type="ARBA" id="ARBA00023157"/>
    </source>
</evidence>
<dbReference type="PROSITE" id="PS51352">
    <property type="entry name" value="THIOREDOXIN_2"/>
    <property type="match status" value="2"/>
</dbReference>
<dbReference type="GO" id="GO:0005788">
    <property type="term" value="C:endoplasmic reticulum lumen"/>
    <property type="evidence" value="ECO:0007669"/>
    <property type="project" value="UniProtKB-SubCell"/>
</dbReference>
<sequence length="541" mass="60871">MSKAKPPSRFIYFTVTLLLLFCCFVSAMSSEPDVDDEDDLKAYEELLALDEEEEQQGPQVKSAEAEAEVLSKAQRIVIELNTDNTKRVINDNEFVLVLGYAPWCVRSADLMPRFAEAATALKEMGSPLLLAKLDAERYPKAASSLGIKGFPTLLLFVNGTSQAYTGGFSAEDIMIWSRKKTGSPTIRLASVAEAEEFLKKNDMFVIGLFERFEGPYYEEFVKAATADNEIQFVEASTTEVAKVLFPDIKPKNHFLGLVKSEPEKYSSFEDSFEKDKILQFLEYNKFPLVTILTEHNSMKVYSSPIKFQVFIFAEANYLKNVILPLQDVARKFKSKILFVYVDIAEDNLAKPFLTLFGLEESDDTVVTAFDNRINSKYLLESDLTPKSLEEFCSGLLNGTLSPYFKSEPIPNNKGAIVQTIVGRTFDDLVLSSPRDVLLEVHTPWCLNCETTNKQIEKLAKHFKKLDNLIFAKIDASSNEHPKLQINDYPTLLFYPSGNKSNPIKLSTKSSLKDLAAFINKNVKGVEDKVKPPEEKATKDEL</sequence>
<comment type="similarity">
    <text evidence="3">Belongs to the protein disulfide isomerase family.</text>
</comment>
<comment type="subcellular location">
    <subcellularLocation>
        <location evidence="2">Endoplasmic reticulum lumen</location>
    </subcellularLocation>
</comment>
<dbReference type="FunFam" id="3.40.30.10:FF:000134">
    <property type="entry name" value="Protein disulfide-isomerase"/>
    <property type="match status" value="1"/>
</dbReference>
<evidence type="ECO:0000313" key="14">
    <source>
        <dbReference type="RefSeq" id="XP_010249710.1"/>
    </source>
</evidence>
<dbReference type="GO" id="GO:0003756">
    <property type="term" value="F:protein disulfide isomerase activity"/>
    <property type="evidence" value="ECO:0000318"/>
    <property type="project" value="GO_Central"/>
</dbReference>
<dbReference type="GeneID" id="104592184"/>
<evidence type="ECO:0000256" key="3">
    <source>
        <dbReference type="ARBA" id="ARBA00006347"/>
    </source>
</evidence>
<proteinExistence type="inferred from homology"/>
<evidence type="ECO:0000256" key="7">
    <source>
        <dbReference type="ARBA" id="ARBA00022824"/>
    </source>
</evidence>
<keyword evidence="11" id="KW-0676">Redox-active center</keyword>
<evidence type="ECO:0000256" key="11">
    <source>
        <dbReference type="ARBA" id="ARBA00023284"/>
    </source>
</evidence>
<dbReference type="PANTHER" id="PTHR18929">
    <property type="entry name" value="PROTEIN DISULFIDE ISOMERASE"/>
    <property type="match status" value="1"/>
</dbReference>
<dbReference type="eggNOG" id="KOG0190">
    <property type="taxonomic scope" value="Eukaryota"/>
</dbReference>
<dbReference type="AlphaFoldDB" id="A0A1U7Z8G8"/>
<dbReference type="Pfam" id="PF13848">
    <property type="entry name" value="Thioredoxin_6"/>
    <property type="match status" value="1"/>
</dbReference>
<reference evidence="14" key="1">
    <citation type="submission" date="2025-08" db="UniProtKB">
        <authorList>
            <consortium name="RefSeq"/>
        </authorList>
    </citation>
    <scope>IDENTIFICATION</scope>
</reference>
<feature type="domain" description="Thioredoxin" evidence="12">
    <location>
        <begin position="46"/>
        <end position="182"/>
    </location>
</feature>